<comment type="similarity">
    <text evidence="2 9">Belongs to the uroporphyrinogen-III synthase family.</text>
</comment>
<reference evidence="11 12" key="1">
    <citation type="submission" date="2019-03" db="EMBL/GenBank/DDBJ databases">
        <authorList>
            <person name="Sebastian G."/>
            <person name="Baumann P."/>
            <person name="Ruckert C."/>
            <person name="Kalinowski J."/>
            <person name="Nebel B."/>
            <person name="Takors R."/>
            <person name="Blombach B."/>
        </authorList>
    </citation>
    <scope>NUCLEOTIDE SEQUENCE [LARGE SCALE GENOMIC DNA]</scope>
    <source>
        <strain evidence="11 12">DSM 1084</strain>
    </source>
</reference>
<evidence type="ECO:0000313" key="12">
    <source>
        <dbReference type="Proteomes" id="UP000293912"/>
    </source>
</evidence>
<evidence type="ECO:0000256" key="6">
    <source>
        <dbReference type="ARBA" id="ARBA00037589"/>
    </source>
</evidence>
<organism evidence="11 12">
    <name type="scientific">Hydrogenophaga pseudoflava</name>
    <name type="common">Pseudomonas carboxydoflava</name>
    <dbReference type="NCBI Taxonomy" id="47421"/>
    <lineage>
        <taxon>Bacteria</taxon>
        <taxon>Pseudomonadati</taxon>
        <taxon>Pseudomonadota</taxon>
        <taxon>Betaproteobacteria</taxon>
        <taxon>Burkholderiales</taxon>
        <taxon>Comamonadaceae</taxon>
        <taxon>Hydrogenophaga</taxon>
    </lineage>
</organism>
<protein>
    <recommendedName>
        <fullName evidence="7 9">Uroporphyrinogen-III synthase</fullName>
        <ecNumber evidence="3 9">4.2.1.75</ecNumber>
    </recommendedName>
</protein>
<evidence type="ECO:0000256" key="3">
    <source>
        <dbReference type="ARBA" id="ARBA00013109"/>
    </source>
</evidence>
<dbReference type="Gene3D" id="3.40.50.10090">
    <property type="match status" value="2"/>
</dbReference>
<dbReference type="GO" id="GO:0004852">
    <property type="term" value="F:uroporphyrinogen-III synthase activity"/>
    <property type="evidence" value="ECO:0007669"/>
    <property type="project" value="UniProtKB-UniRule"/>
</dbReference>
<dbReference type="EMBL" id="CP037867">
    <property type="protein sequence ID" value="QBM29748.1"/>
    <property type="molecule type" value="Genomic_DNA"/>
</dbReference>
<dbReference type="CDD" id="cd06578">
    <property type="entry name" value="HemD"/>
    <property type="match status" value="1"/>
</dbReference>
<dbReference type="RefSeq" id="WP_243721620.1">
    <property type="nucleotide sequence ID" value="NZ_CP037867.1"/>
</dbReference>
<evidence type="ECO:0000256" key="8">
    <source>
        <dbReference type="ARBA" id="ARBA00048617"/>
    </source>
</evidence>
<dbReference type="AlphaFoldDB" id="A0A4P6X5D8"/>
<evidence type="ECO:0000256" key="9">
    <source>
        <dbReference type="RuleBase" id="RU366031"/>
    </source>
</evidence>
<keyword evidence="11" id="KW-0489">Methyltransferase</keyword>
<keyword evidence="4 9" id="KW-0456">Lyase</keyword>
<feature type="domain" description="Tetrapyrrole biosynthesis uroporphyrinogen III synthase" evidence="10">
    <location>
        <begin position="26"/>
        <end position="265"/>
    </location>
</feature>
<dbReference type="GO" id="GO:0008168">
    <property type="term" value="F:methyltransferase activity"/>
    <property type="evidence" value="ECO:0007669"/>
    <property type="project" value="UniProtKB-KW"/>
</dbReference>
<evidence type="ECO:0000313" key="11">
    <source>
        <dbReference type="EMBL" id="QBM29748.1"/>
    </source>
</evidence>
<dbReference type="KEGG" id="hpse:HPF_18790"/>
<dbReference type="PANTHER" id="PTHR38042">
    <property type="entry name" value="UROPORPHYRINOGEN-III SYNTHASE, CHLOROPLASTIC"/>
    <property type="match status" value="1"/>
</dbReference>
<evidence type="ECO:0000256" key="2">
    <source>
        <dbReference type="ARBA" id="ARBA00008133"/>
    </source>
</evidence>
<keyword evidence="11" id="KW-0808">Transferase</keyword>
<dbReference type="GO" id="GO:0006782">
    <property type="term" value="P:protoporphyrinogen IX biosynthetic process"/>
    <property type="evidence" value="ECO:0007669"/>
    <property type="project" value="UniProtKB-UniRule"/>
</dbReference>
<dbReference type="InterPro" id="IPR036108">
    <property type="entry name" value="4pyrrol_syn_uPrphyn_synt_sf"/>
</dbReference>
<keyword evidence="12" id="KW-1185">Reference proteome</keyword>
<gene>
    <name evidence="11" type="ORF">HPF_18790</name>
</gene>
<comment type="function">
    <text evidence="6 9">Catalyzes cyclization of the linear tetrapyrrole, hydroxymethylbilane, to the macrocyclic uroporphyrinogen III.</text>
</comment>
<name>A0A4P6X5D8_HYDPS</name>
<evidence type="ECO:0000256" key="5">
    <source>
        <dbReference type="ARBA" id="ARBA00023244"/>
    </source>
</evidence>
<dbReference type="PANTHER" id="PTHR38042:SF1">
    <property type="entry name" value="UROPORPHYRINOGEN-III SYNTHASE, CHLOROPLASTIC"/>
    <property type="match status" value="1"/>
</dbReference>
<dbReference type="EC" id="4.2.1.75" evidence="3 9"/>
<dbReference type="Pfam" id="PF02602">
    <property type="entry name" value="HEM4"/>
    <property type="match status" value="1"/>
</dbReference>
<comment type="pathway">
    <text evidence="1 9">Porphyrin-containing compound metabolism; protoporphyrin-IX biosynthesis; coproporphyrinogen-III from 5-aminolevulinate: step 3/4.</text>
</comment>
<dbReference type="InterPro" id="IPR039793">
    <property type="entry name" value="UROS/Hem4"/>
</dbReference>
<keyword evidence="5 9" id="KW-0627">Porphyrin biosynthesis</keyword>
<evidence type="ECO:0000256" key="7">
    <source>
        <dbReference type="ARBA" id="ARBA00040167"/>
    </source>
</evidence>
<accession>A0A4P6X5D8</accession>
<dbReference type="UniPathway" id="UPA00251">
    <property type="reaction ID" value="UER00320"/>
</dbReference>
<evidence type="ECO:0000256" key="1">
    <source>
        <dbReference type="ARBA" id="ARBA00004772"/>
    </source>
</evidence>
<dbReference type="Proteomes" id="UP000293912">
    <property type="component" value="Chromosome"/>
</dbReference>
<comment type="catalytic activity">
    <reaction evidence="8 9">
        <text>hydroxymethylbilane = uroporphyrinogen III + H2O</text>
        <dbReference type="Rhea" id="RHEA:18965"/>
        <dbReference type="ChEBI" id="CHEBI:15377"/>
        <dbReference type="ChEBI" id="CHEBI:57308"/>
        <dbReference type="ChEBI" id="CHEBI:57845"/>
        <dbReference type="EC" id="4.2.1.75"/>
    </reaction>
</comment>
<dbReference type="GO" id="GO:0006780">
    <property type="term" value="P:uroporphyrinogen III biosynthetic process"/>
    <property type="evidence" value="ECO:0007669"/>
    <property type="project" value="UniProtKB-UniRule"/>
</dbReference>
<evidence type="ECO:0000259" key="10">
    <source>
        <dbReference type="Pfam" id="PF02602"/>
    </source>
</evidence>
<proteinExistence type="inferred from homology"/>
<evidence type="ECO:0000256" key="4">
    <source>
        <dbReference type="ARBA" id="ARBA00023239"/>
    </source>
</evidence>
<dbReference type="SUPFAM" id="SSF69618">
    <property type="entry name" value="HemD-like"/>
    <property type="match status" value="1"/>
</dbReference>
<sequence length="281" mass="30170">MAGHAAVPSRWSRVIVTRPAGEAGAWVAALQARGWEAHSLPLIDIGAPRDPQVLARLRDVQARWSHWDALMFVSTAAVQHFFDGVVPDAGTHRAGTRFWAPGPGTARTLSVALQRLGLGPERIDQPPADALQFDSEHLWPVVSSQAKPGARLLVVRGVSTSADGVPMGGTEGSGREWLMEQCRARGAAVEACAAYERHAHRWTPSDRALAEQDALWLFSSSEAVAHLRTAMPAADWSRAGALCTHERIAAAARAAGFVHVYTSRPSLPDVLVALESVRSPI</sequence>
<dbReference type="InterPro" id="IPR003754">
    <property type="entry name" value="4pyrrol_synth_uPrphyn_synth"/>
</dbReference>
<dbReference type="GO" id="GO:0032259">
    <property type="term" value="P:methylation"/>
    <property type="evidence" value="ECO:0007669"/>
    <property type="project" value="UniProtKB-KW"/>
</dbReference>